<name>T1BCD8_9ZZZZ</name>
<keyword evidence="2" id="KW-0418">Kinase</keyword>
<comment type="caution">
    <text evidence="2">The sequence shown here is derived from an EMBL/GenBank/DDBJ whole genome shotgun (WGS) entry which is preliminary data.</text>
</comment>
<proteinExistence type="predicted"/>
<reference evidence="2" key="1">
    <citation type="submission" date="2013-08" db="EMBL/GenBank/DDBJ databases">
        <authorList>
            <person name="Mendez C."/>
            <person name="Richter M."/>
            <person name="Ferrer M."/>
            <person name="Sanchez J."/>
        </authorList>
    </citation>
    <scope>NUCLEOTIDE SEQUENCE</scope>
</reference>
<reference evidence="2" key="2">
    <citation type="journal article" date="2014" name="ISME J.">
        <title>Microbial stratification in low pH oxic and suboxic macroscopic growths along an acid mine drainage.</title>
        <authorList>
            <person name="Mendez-Garcia C."/>
            <person name="Mesa V."/>
            <person name="Sprenger R.R."/>
            <person name="Richter M."/>
            <person name="Diez M.S."/>
            <person name="Solano J."/>
            <person name="Bargiela R."/>
            <person name="Golyshina O.V."/>
            <person name="Manteca A."/>
            <person name="Ramos J.L."/>
            <person name="Gallego J.R."/>
            <person name="Llorente I."/>
            <person name="Martins Dos Santos V.A."/>
            <person name="Jensen O.N."/>
            <person name="Pelaez A.I."/>
            <person name="Sanchez J."/>
            <person name="Ferrer M."/>
        </authorList>
    </citation>
    <scope>NUCLEOTIDE SEQUENCE</scope>
</reference>
<feature type="transmembrane region" description="Helical" evidence="1">
    <location>
        <begin position="21"/>
        <end position="40"/>
    </location>
</feature>
<evidence type="ECO:0000256" key="1">
    <source>
        <dbReference type="SAM" id="Phobius"/>
    </source>
</evidence>
<dbReference type="AlphaFoldDB" id="T1BCD8"/>
<organism evidence="2">
    <name type="scientific">mine drainage metagenome</name>
    <dbReference type="NCBI Taxonomy" id="410659"/>
    <lineage>
        <taxon>unclassified sequences</taxon>
        <taxon>metagenomes</taxon>
        <taxon>ecological metagenomes</taxon>
    </lineage>
</organism>
<protein>
    <submittedName>
        <fullName evidence="2">Periplasmic sensor signal transduction histidine kinase</fullName>
    </submittedName>
</protein>
<keyword evidence="1" id="KW-0472">Membrane</keyword>
<dbReference type="GO" id="GO:0016301">
    <property type="term" value="F:kinase activity"/>
    <property type="evidence" value="ECO:0007669"/>
    <property type="project" value="UniProtKB-KW"/>
</dbReference>
<dbReference type="EMBL" id="AUZX01005901">
    <property type="protein sequence ID" value="EQD66128.1"/>
    <property type="molecule type" value="Genomic_DNA"/>
</dbReference>
<accession>T1BCD8</accession>
<sequence length="162" mass="17779">MLIRCLSGSRPSAWAHAGQRGLTVLVVAVIVWTVGSMLPGEPGVLARQIERFWVWGAFVLAIGGLVLVEQVARNTRDARRYNLKFIWLAIGAIYAWDLCLYSVAMLHGSLAQTFWTDRGFVNAALAVLLALGLNRISAWEAATFLSPRVVFFNATLLGASLY</sequence>
<keyword evidence="1" id="KW-1133">Transmembrane helix</keyword>
<feature type="transmembrane region" description="Helical" evidence="1">
    <location>
        <begin position="85"/>
        <end position="107"/>
    </location>
</feature>
<evidence type="ECO:0000313" key="2">
    <source>
        <dbReference type="EMBL" id="EQD66128.1"/>
    </source>
</evidence>
<feature type="non-terminal residue" evidence="2">
    <location>
        <position position="162"/>
    </location>
</feature>
<keyword evidence="2" id="KW-0808">Transferase</keyword>
<keyword evidence="1" id="KW-0812">Transmembrane</keyword>
<feature type="transmembrane region" description="Helical" evidence="1">
    <location>
        <begin position="52"/>
        <end position="73"/>
    </location>
</feature>
<feature type="transmembrane region" description="Helical" evidence="1">
    <location>
        <begin position="119"/>
        <end position="138"/>
    </location>
</feature>
<gene>
    <name evidence="2" type="ORF">B1A_08250</name>
</gene>